<dbReference type="OrthoDB" id="790983at2"/>
<comment type="caution">
    <text evidence="1">The sequence shown here is derived from an EMBL/GenBank/DDBJ whole genome shotgun (WGS) entry which is preliminary data.</text>
</comment>
<name>A0A554VIA5_9FLAO</name>
<dbReference type="Proteomes" id="UP000318833">
    <property type="component" value="Unassembled WGS sequence"/>
</dbReference>
<dbReference type="AlphaFoldDB" id="A0A554VIA5"/>
<evidence type="ECO:0000313" key="1">
    <source>
        <dbReference type="EMBL" id="TSE07338.1"/>
    </source>
</evidence>
<gene>
    <name evidence="1" type="ORF">FOF46_16275</name>
</gene>
<dbReference type="InterPro" id="IPR018534">
    <property type="entry name" value="Tet_reg_excision_RteC"/>
</dbReference>
<organism evidence="1 2">
    <name type="scientific">Aquimarina algiphila</name>
    <dbReference type="NCBI Taxonomy" id="2047982"/>
    <lineage>
        <taxon>Bacteria</taxon>
        <taxon>Pseudomonadati</taxon>
        <taxon>Bacteroidota</taxon>
        <taxon>Flavobacteriia</taxon>
        <taxon>Flavobacteriales</taxon>
        <taxon>Flavobacteriaceae</taxon>
        <taxon>Aquimarina</taxon>
    </lineage>
</organism>
<keyword evidence="2" id="KW-1185">Reference proteome</keyword>
<protein>
    <submittedName>
        <fullName evidence="1">Uncharacterized protein</fullName>
    </submittedName>
</protein>
<dbReference type="EMBL" id="VLNR01000034">
    <property type="protein sequence ID" value="TSE07338.1"/>
    <property type="molecule type" value="Genomic_DNA"/>
</dbReference>
<accession>A0A554VIA5</accession>
<proteinExistence type="predicted"/>
<sequence>MHALDDLHFLRDKVYIRLHPETFHFFTDKEFSTSHDSSCSNNFSL</sequence>
<evidence type="ECO:0000313" key="2">
    <source>
        <dbReference type="Proteomes" id="UP000318833"/>
    </source>
</evidence>
<reference evidence="1 2" key="1">
    <citation type="submission" date="2019-07" db="EMBL/GenBank/DDBJ databases">
        <title>The draft genome sequence of Aquimarina algiphila M91.</title>
        <authorList>
            <person name="Meng X."/>
        </authorList>
    </citation>
    <scope>NUCLEOTIDE SEQUENCE [LARGE SCALE GENOMIC DNA]</scope>
    <source>
        <strain evidence="1 2">M91</strain>
    </source>
</reference>
<dbReference type="RefSeq" id="WP_109436709.1">
    <property type="nucleotide sequence ID" value="NZ_CANLFO010000005.1"/>
</dbReference>
<dbReference type="Pfam" id="PF09357">
    <property type="entry name" value="RteC"/>
    <property type="match status" value="1"/>
</dbReference>